<keyword evidence="4" id="KW-1185">Reference proteome</keyword>
<dbReference type="RefSeq" id="WP_248945997.1">
    <property type="nucleotide sequence ID" value="NZ_CBCSGY010000003.1"/>
</dbReference>
<dbReference type="InterPro" id="IPR016162">
    <property type="entry name" value="Ald_DH_N"/>
</dbReference>
<protein>
    <submittedName>
        <fullName evidence="3">Aldehyde dehydrogenase family protein</fullName>
    </submittedName>
</protein>
<dbReference type="Gene3D" id="3.40.309.10">
    <property type="entry name" value="Aldehyde Dehydrogenase, Chain A, domain 2"/>
    <property type="match status" value="1"/>
</dbReference>
<dbReference type="InterPro" id="IPR015590">
    <property type="entry name" value="Aldehyde_DH_dom"/>
</dbReference>
<accession>A0ABT0KCP6</accession>
<name>A0ABT0KCP6_9GAMM</name>
<evidence type="ECO:0000256" key="1">
    <source>
        <dbReference type="ARBA" id="ARBA00023002"/>
    </source>
</evidence>
<evidence type="ECO:0000313" key="4">
    <source>
        <dbReference type="Proteomes" id="UP001165275"/>
    </source>
</evidence>
<comment type="caution">
    <text evidence="3">The sequence shown here is derived from an EMBL/GenBank/DDBJ whole genome shotgun (WGS) entry which is preliminary data.</text>
</comment>
<feature type="domain" description="Aldehyde dehydrogenase" evidence="2">
    <location>
        <begin position="28"/>
        <end position="380"/>
    </location>
</feature>
<dbReference type="Pfam" id="PF00171">
    <property type="entry name" value="Aldedh"/>
    <property type="match status" value="1"/>
</dbReference>
<reference evidence="3" key="1">
    <citation type="submission" date="2021-04" db="EMBL/GenBank/DDBJ databases">
        <title>Genome sequence of Serratia sp. arafor3.</title>
        <authorList>
            <person name="Besaury L."/>
        </authorList>
    </citation>
    <scope>NUCLEOTIDE SEQUENCE</scope>
    <source>
        <strain evidence="3">Arafor3</strain>
    </source>
</reference>
<proteinExistence type="predicted"/>
<evidence type="ECO:0000313" key="3">
    <source>
        <dbReference type="EMBL" id="MCL1029796.1"/>
    </source>
</evidence>
<dbReference type="Gene3D" id="3.40.605.10">
    <property type="entry name" value="Aldehyde Dehydrogenase, Chain A, domain 1"/>
    <property type="match status" value="1"/>
</dbReference>
<gene>
    <name evidence="3" type="ORF">KAJ71_12310</name>
</gene>
<evidence type="ECO:0000259" key="2">
    <source>
        <dbReference type="Pfam" id="PF00171"/>
    </source>
</evidence>
<dbReference type="Proteomes" id="UP001165275">
    <property type="component" value="Unassembled WGS sequence"/>
</dbReference>
<keyword evidence="1" id="KW-0560">Oxidoreductase</keyword>
<dbReference type="InterPro" id="IPR016163">
    <property type="entry name" value="Ald_DH_C"/>
</dbReference>
<dbReference type="InterPro" id="IPR016161">
    <property type="entry name" value="Ald_DH/histidinol_DH"/>
</dbReference>
<dbReference type="EMBL" id="JAGQDC010000008">
    <property type="protein sequence ID" value="MCL1029796.1"/>
    <property type="molecule type" value="Genomic_DNA"/>
</dbReference>
<organism evidence="3 4">
    <name type="scientific">Serratia silvae</name>
    <dbReference type="NCBI Taxonomy" id="2824122"/>
    <lineage>
        <taxon>Bacteria</taxon>
        <taxon>Pseudomonadati</taxon>
        <taxon>Pseudomonadota</taxon>
        <taxon>Gammaproteobacteria</taxon>
        <taxon>Enterobacterales</taxon>
        <taxon>Yersiniaceae</taxon>
        <taxon>Serratia</taxon>
    </lineage>
</organism>
<sequence>MNIPLEPLAAATDRRIEAIALGRTYTTQRCAVVNDLLGIPVAEMAVAPPVYIHKAISSMREAPSLSLAEIHAAMARAADSYQYDTIAGLSPDEYCRLLQRTTGLPEAVTQNALATVADALRNMPDIINAGRPQGARWSWDDADALAGYSLFSRKGDVFAVLAAGNGPGIHALWPQAVALGYRTLVRPSTREPFTAQRVICAMVQAGLEHYVALIPTDYRGADELVASADLALAYGGQDIVDKYRHHPQVRVQGPGRAKIVIGADVCMDEAASLVATSMTDLGGAACVSVSAVMVEGDVSDFCRCLRQALQQLPEKALPRASQQTVDWLRSVLDTPIEASLVSEGYVLRPVVTEVAEPDDPRVHRELPFPCVTVAPYHATRSAPLLSGSLVVTVFSWQPQLLKSILADASISNVYVGDIPTTWMSPLVPHDAYLSDFLMCNRGFRIAASWIEAESKGEKL</sequence>
<dbReference type="SUPFAM" id="SSF53720">
    <property type="entry name" value="ALDH-like"/>
    <property type="match status" value="1"/>
</dbReference>